<dbReference type="AlphaFoldDB" id="A0A2T0BBK5"/>
<dbReference type="EMBL" id="PVXQ01000032">
    <property type="protein sequence ID" value="PRR81280.1"/>
    <property type="molecule type" value="Genomic_DNA"/>
</dbReference>
<reference evidence="1 2" key="1">
    <citation type="submission" date="2018-03" db="EMBL/GenBank/DDBJ databases">
        <title>Genome sequence of Clostridium vincentii DSM 10228.</title>
        <authorList>
            <person name="Poehlein A."/>
            <person name="Daniel R."/>
        </authorList>
    </citation>
    <scope>NUCLEOTIDE SEQUENCE [LARGE SCALE GENOMIC DNA]</scope>
    <source>
        <strain evidence="1 2">DSM 10228</strain>
    </source>
</reference>
<sequence>MRDTFRCIIKDEKSNYYIGQDYNGKKYKILKNEHIRCRVGDDLYFYAKKEDGILRDKLTPISDEMAGVIHRSCT</sequence>
<dbReference type="OrthoDB" id="1915835at2"/>
<comment type="caution">
    <text evidence="1">The sequence shown here is derived from an EMBL/GenBank/DDBJ whole genome shotgun (WGS) entry which is preliminary data.</text>
</comment>
<keyword evidence="2" id="KW-1185">Reference proteome</keyword>
<proteinExistence type="predicted"/>
<organism evidence="1 2">
    <name type="scientific">Clostridium vincentii</name>
    <dbReference type="NCBI Taxonomy" id="52704"/>
    <lineage>
        <taxon>Bacteria</taxon>
        <taxon>Bacillati</taxon>
        <taxon>Bacillota</taxon>
        <taxon>Clostridia</taxon>
        <taxon>Eubacteriales</taxon>
        <taxon>Clostridiaceae</taxon>
        <taxon>Clostridium</taxon>
    </lineage>
</organism>
<evidence type="ECO:0000313" key="1">
    <source>
        <dbReference type="EMBL" id="PRR81280.1"/>
    </source>
</evidence>
<gene>
    <name evidence="1" type="ORF">CLVI_25990</name>
</gene>
<name>A0A2T0BBK5_9CLOT</name>
<protein>
    <submittedName>
        <fullName evidence="1">Uncharacterized protein</fullName>
    </submittedName>
</protein>
<dbReference type="RefSeq" id="WP_106060520.1">
    <property type="nucleotide sequence ID" value="NZ_PVXQ01000032.1"/>
</dbReference>
<accession>A0A2T0BBK5</accession>
<dbReference type="Proteomes" id="UP000239471">
    <property type="component" value="Unassembled WGS sequence"/>
</dbReference>
<evidence type="ECO:0000313" key="2">
    <source>
        <dbReference type="Proteomes" id="UP000239471"/>
    </source>
</evidence>